<organism evidence="1 2">
    <name type="scientific">Aspergillus oryzae</name>
    <name type="common">Yellow koji mold</name>
    <dbReference type="NCBI Taxonomy" id="5062"/>
    <lineage>
        <taxon>Eukaryota</taxon>
        <taxon>Fungi</taxon>
        <taxon>Dikarya</taxon>
        <taxon>Ascomycota</taxon>
        <taxon>Pezizomycotina</taxon>
        <taxon>Eurotiomycetes</taxon>
        <taxon>Eurotiomycetidae</taxon>
        <taxon>Eurotiales</taxon>
        <taxon>Aspergillaceae</taxon>
        <taxon>Aspergillus</taxon>
        <taxon>Aspergillus subgen. Circumdati</taxon>
    </lineage>
</organism>
<evidence type="ECO:0000313" key="2">
    <source>
        <dbReference type="Proteomes" id="UP001165205"/>
    </source>
</evidence>
<name>A0AAN4YDG4_ASPOZ</name>
<sequence>MSPGAIPESVIIWASLRFRSTSSKSTPVHHNRVDVELNEKMRSMNNNTTPADDMPFNLDYMLQSLKHRQPTLRRLPFLMIPKRHWIVLDRRGAHQPSVRIS</sequence>
<dbReference type="EMBL" id="BSYA01000010">
    <property type="protein sequence ID" value="GMG24261.1"/>
    <property type="molecule type" value="Genomic_DNA"/>
</dbReference>
<evidence type="ECO:0000313" key="1">
    <source>
        <dbReference type="EMBL" id="GMG24261.1"/>
    </source>
</evidence>
<proteinExistence type="predicted"/>
<dbReference type="AlphaFoldDB" id="A0AAN4YDG4"/>
<comment type="caution">
    <text evidence="1">The sequence shown here is derived from an EMBL/GenBank/DDBJ whole genome shotgun (WGS) entry which is preliminary data.</text>
</comment>
<reference evidence="1" key="1">
    <citation type="submission" date="2023-04" db="EMBL/GenBank/DDBJ databases">
        <title>Aspergillus oryzae NBRC 4228.</title>
        <authorList>
            <person name="Ichikawa N."/>
            <person name="Sato H."/>
            <person name="Tonouchi N."/>
        </authorList>
    </citation>
    <scope>NUCLEOTIDE SEQUENCE</scope>
    <source>
        <strain evidence="1">NBRC 4228</strain>
    </source>
</reference>
<gene>
    <name evidence="1" type="ORF">Aory04_000153900</name>
</gene>
<dbReference type="Proteomes" id="UP001165205">
    <property type="component" value="Unassembled WGS sequence"/>
</dbReference>
<protein>
    <submittedName>
        <fullName evidence="1">Unnamed protein product</fullName>
    </submittedName>
</protein>
<accession>A0AAN4YDG4</accession>